<accession>A0AAP7N4R5</accession>
<evidence type="ECO:0000313" key="1">
    <source>
        <dbReference type="EMBL" id="OIK20011.1"/>
    </source>
</evidence>
<sequence length="75" mass="8426">MIYANLAVNVPQGFFYRAKNMGSASSPEPMWLDTGVTMNESKRNDEQPRQVFFFSHDFSALSITVVKNDTLSFGS</sequence>
<proteinExistence type="predicted"/>
<gene>
    <name evidence="1" type="ORF">BKP66_16940</name>
</gene>
<name>A0AAP7N4R5_BACAM</name>
<comment type="caution">
    <text evidence="1">The sequence shown here is derived from an EMBL/GenBank/DDBJ whole genome shotgun (WGS) entry which is preliminary data.</text>
</comment>
<reference evidence="1 2" key="1">
    <citation type="submission" date="2016-10" db="EMBL/GenBank/DDBJ databases">
        <authorList>
            <person name="Marach S."/>
            <person name="Prathuangwong S."/>
            <person name="Takikawa Y."/>
            <person name="Dohra H."/>
        </authorList>
    </citation>
    <scope>NUCLEOTIDE SEQUENCE [LARGE SCALE GENOMIC DNA]</scope>
    <source>
        <strain evidence="1 2">K2</strain>
    </source>
</reference>
<protein>
    <submittedName>
        <fullName evidence="1">Uncharacterized protein</fullName>
    </submittedName>
</protein>
<dbReference type="Proteomes" id="UP000180036">
    <property type="component" value="Unassembled WGS sequence"/>
</dbReference>
<dbReference type="AlphaFoldDB" id="A0AAP7N4R5"/>
<evidence type="ECO:0000313" key="2">
    <source>
        <dbReference type="Proteomes" id="UP000180036"/>
    </source>
</evidence>
<dbReference type="RefSeq" id="WP_071348396.1">
    <property type="nucleotide sequence ID" value="NZ_MOEA01000004.1"/>
</dbReference>
<dbReference type="EMBL" id="MOEA01000004">
    <property type="protein sequence ID" value="OIK20011.1"/>
    <property type="molecule type" value="Genomic_DNA"/>
</dbReference>
<organism evidence="1 2">
    <name type="scientific">Bacillus amyloliquefaciens</name>
    <name type="common">Bacillus velezensis</name>
    <dbReference type="NCBI Taxonomy" id="1390"/>
    <lineage>
        <taxon>Bacteria</taxon>
        <taxon>Bacillati</taxon>
        <taxon>Bacillota</taxon>
        <taxon>Bacilli</taxon>
        <taxon>Bacillales</taxon>
        <taxon>Bacillaceae</taxon>
        <taxon>Bacillus</taxon>
        <taxon>Bacillus amyloliquefaciens group</taxon>
    </lineage>
</organism>